<dbReference type="PANTHER" id="PTHR34308">
    <property type="entry name" value="COBALAMIN BIOSYNTHESIS PROTEIN CBIB"/>
    <property type="match status" value="1"/>
</dbReference>
<keyword evidence="5 9" id="KW-0169">Cobalamin biosynthesis</keyword>
<dbReference type="GO" id="GO:0015420">
    <property type="term" value="F:ABC-type vitamin B12 transporter activity"/>
    <property type="evidence" value="ECO:0007669"/>
    <property type="project" value="UniProtKB-UniRule"/>
</dbReference>
<comment type="pathway">
    <text evidence="2 9">Cofactor biosynthesis; adenosylcobalamin biosynthesis.</text>
</comment>
<name>A0AAW4X114_9FIRM</name>
<evidence type="ECO:0000256" key="2">
    <source>
        <dbReference type="ARBA" id="ARBA00004953"/>
    </source>
</evidence>
<feature type="transmembrane region" description="Helical" evidence="9">
    <location>
        <begin position="209"/>
        <end position="229"/>
    </location>
</feature>
<feature type="transmembrane region" description="Helical" evidence="9">
    <location>
        <begin position="53"/>
        <end position="77"/>
    </location>
</feature>
<evidence type="ECO:0000256" key="8">
    <source>
        <dbReference type="ARBA" id="ARBA00023136"/>
    </source>
</evidence>
<dbReference type="GO" id="GO:0048472">
    <property type="term" value="F:threonine-phosphate decarboxylase activity"/>
    <property type="evidence" value="ECO:0007669"/>
    <property type="project" value="InterPro"/>
</dbReference>
<dbReference type="HAMAP" id="MF_00024">
    <property type="entry name" value="CobD_CbiB"/>
    <property type="match status" value="1"/>
</dbReference>
<evidence type="ECO:0000256" key="9">
    <source>
        <dbReference type="HAMAP-Rule" id="MF_00024"/>
    </source>
</evidence>
<evidence type="ECO:0000256" key="5">
    <source>
        <dbReference type="ARBA" id="ARBA00022573"/>
    </source>
</evidence>
<evidence type="ECO:0000313" key="11">
    <source>
        <dbReference type="Proteomes" id="UP001199296"/>
    </source>
</evidence>
<organism evidence="10 11">
    <name type="scientific">Halanaerobium polyolivorans</name>
    <dbReference type="NCBI Taxonomy" id="2886943"/>
    <lineage>
        <taxon>Bacteria</taxon>
        <taxon>Bacillati</taxon>
        <taxon>Bacillota</taxon>
        <taxon>Clostridia</taxon>
        <taxon>Halanaerobiales</taxon>
        <taxon>Halanaerobiaceae</taxon>
        <taxon>Halanaerobium</taxon>
    </lineage>
</organism>
<proteinExistence type="inferred from homology"/>
<evidence type="ECO:0000256" key="4">
    <source>
        <dbReference type="ARBA" id="ARBA00022475"/>
    </source>
</evidence>
<evidence type="ECO:0000313" key="10">
    <source>
        <dbReference type="EMBL" id="MCC3145475.1"/>
    </source>
</evidence>
<dbReference type="RefSeq" id="WP_229346179.1">
    <property type="nucleotide sequence ID" value="NZ_JAJFAT010000012.1"/>
</dbReference>
<dbReference type="GO" id="GO:0009236">
    <property type="term" value="P:cobalamin biosynthetic process"/>
    <property type="evidence" value="ECO:0007669"/>
    <property type="project" value="UniProtKB-UniRule"/>
</dbReference>
<protein>
    <recommendedName>
        <fullName evidence="9">Cobalamin biosynthesis protein CobD</fullName>
    </recommendedName>
</protein>
<feature type="transmembrane region" description="Helical" evidence="9">
    <location>
        <begin position="297"/>
        <end position="319"/>
    </location>
</feature>
<feature type="transmembrane region" description="Helical" evidence="9">
    <location>
        <begin position="6"/>
        <end position="33"/>
    </location>
</feature>
<gene>
    <name evidence="10" type="primary">cbiB</name>
    <name evidence="9" type="synonym">cobD</name>
    <name evidence="10" type="ORF">LJ207_09085</name>
</gene>
<feature type="transmembrane region" description="Helical" evidence="9">
    <location>
        <begin position="157"/>
        <end position="178"/>
    </location>
</feature>
<dbReference type="InterPro" id="IPR004485">
    <property type="entry name" value="Cobalamin_biosynth_CobD/CbiB"/>
</dbReference>
<keyword evidence="7 9" id="KW-1133">Transmembrane helix</keyword>
<keyword evidence="6 9" id="KW-0812">Transmembrane</keyword>
<dbReference type="EMBL" id="JAJFAT010000012">
    <property type="protein sequence ID" value="MCC3145475.1"/>
    <property type="molecule type" value="Genomic_DNA"/>
</dbReference>
<comment type="caution">
    <text evidence="10">The sequence shown here is derived from an EMBL/GenBank/DDBJ whole genome shotgun (WGS) entry which is preliminary data.</text>
</comment>
<reference evidence="10 11" key="1">
    <citation type="submission" date="2021-10" db="EMBL/GenBank/DDBJ databases">
        <authorList>
            <person name="Grouzdev D.S."/>
            <person name="Pantiukh K.S."/>
            <person name="Krutkina M.S."/>
        </authorList>
    </citation>
    <scope>NUCLEOTIDE SEQUENCE [LARGE SCALE GENOMIC DNA]</scope>
    <source>
        <strain evidence="10 11">Z-7514</strain>
    </source>
</reference>
<comment type="function">
    <text evidence="9">Converts cobyric acid to cobinamide by the addition of aminopropanol on the F carboxylic group.</text>
</comment>
<dbReference type="GO" id="GO:0005886">
    <property type="term" value="C:plasma membrane"/>
    <property type="evidence" value="ECO:0007669"/>
    <property type="project" value="UniProtKB-SubCell"/>
</dbReference>
<evidence type="ECO:0000256" key="1">
    <source>
        <dbReference type="ARBA" id="ARBA00004651"/>
    </source>
</evidence>
<accession>A0AAW4X114</accession>
<evidence type="ECO:0000256" key="7">
    <source>
        <dbReference type="ARBA" id="ARBA00022989"/>
    </source>
</evidence>
<comment type="similarity">
    <text evidence="3 9">Belongs to the CobD/CbiB family.</text>
</comment>
<comment type="subcellular location">
    <subcellularLocation>
        <location evidence="1 9">Cell membrane</location>
        <topology evidence="1 9">Multi-pass membrane protein</topology>
    </subcellularLocation>
</comment>
<dbReference type="Pfam" id="PF03186">
    <property type="entry name" value="CobD_Cbib"/>
    <property type="match status" value="1"/>
</dbReference>
<keyword evidence="8 9" id="KW-0472">Membrane</keyword>
<sequence>MDSIYLLSAALLIDLIISDPAFLPHPVVITGKFINFLEKKLRKKEQSPSSQKFWGLVLVLIVIAAAYIITALIIRGALNLNQYFGYTVNLLLFSSCLALKGLVDSGKKVYSALKEDNLEAARKRVNQIVGRDCSSSSKEDVIRAALESLAENTSDGILAPMFFYLLGGTPLAVTYKAVNTLDSMLGYKNEKYINFGRAAARIDDLLNYLPARITGFSFITASFIFAYDFRASFRIMRRDAAKHPSPNAGYPEAAAAGALSLRFGGYNYYHGEKSFRAYLGDKIKEFEDDDILRMNKLIYLSVLIFLAAAAIFKVGIYNII</sequence>
<dbReference type="Proteomes" id="UP001199296">
    <property type="component" value="Unassembled WGS sequence"/>
</dbReference>
<evidence type="ECO:0000256" key="6">
    <source>
        <dbReference type="ARBA" id="ARBA00022692"/>
    </source>
</evidence>
<keyword evidence="11" id="KW-1185">Reference proteome</keyword>
<dbReference type="PANTHER" id="PTHR34308:SF1">
    <property type="entry name" value="COBALAMIN BIOSYNTHESIS PROTEIN CBIB"/>
    <property type="match status" value="1"/>
</dbReference>
<dbReference type="NCBIfam" id="TIGR00380">
    <property type="entry name" value="cobal_cbiB"/>
    <property type="match status" value="1"/>
</dbReference>
<evidence type="ECO:0000256" key="3">
    <source>
        <dbReference type="ARBA" id="ARBA00006263"/>
    </source>
</evidence>
<keyword evidence="4 9" id="KW-1003">Cell membrane</keyword>
<dbReference type="AlphaFoldDB" id="A0AAW4X114"/>